<accession>A0A182LWN2</accession>
<dbReference type="AlphaFoldDB" id="A0A182LWN2"/>
<name>A0A182LWN2_9DIPT</name>
<evidence type="ECO:0000256" key="1">
    <source>
        <dbReference type="SAM" id="MobiDB-lite"/>
    </source>
</evidence>
<feature type="compositionally biased region" description="Polar residues" evidence="1">
    <location>
        <begin position="218"/>
        <end position="229"/>
    </location>
</feature>
<dbReference type="Proteomes" id="UP000075883">
    <property type="component" value="Unassembled WGS sequence"/>
</dbReference>
<feature type="region of interest" description="Disordered" evidence="1">
    <location>
        <begin position="217"/>
        <end position="241"/>
    </location>
</feature>
<proteinExistence type="predicted"/>
<dbReference type="EnsemblMetazoa" id="ACUA003734-RA">
    <property type="protein sequence ID" value="ACUA003734-PA"/>
    <property type="gene ID" value="ACUA003734"/>
</dbReference>
<protein>
    <submittedName>
        <fullName evidence="2">Uncharacterized protein</fullName>
    </submittedName>
</protein>
<keyword evidence="3" id="KW-1185">Reference proteome</keyword>
<evidence type="ECO:0000313" key="3">
    <source>
        <dbReference type="Proteomes" id="UP000075883"/>
    </source>
</evidence>
<dbReference type="EMBL" id="AXCM01003944">
    <property type="status" value="NOT_ANNOTATED_CDS"/>
    <property type="molecule type" value="Genomic_DNA"/>
</dbReference>
<dbReference type="VEuPathDB" id="VectorBase:ACUA003734"/>
<reference evidence="2" key="2">
    <citation type="submission" date="2020-05" db="UniProtKB">
        <authorList>
            <consortium name="EnsemblMetazoa"/>
        </authorList>
    </citation>
    <scope>IDENTIFICATION</scope>
    <source>
        <strain evidence="2">A-37</strain>
    </source>
</reference>
<reference evidence="3" key="1">
    <citation type="submission" date="2013-09" db="EMBL/GenBank/DDBJ databases">
        <title>The Genome Sequence of Anopheles culicifacies species A.</title>
        <authorList>
            <consortium name="The Broad Institute Genomics Platform"/>
            <person name="Neafsey D.E."/>
            <person name="Besansky N."/>
            <person name="Howell P."/>
            <person name="Walton C."/>
            <person name="Young S.K."/>
            <person name="Zeng Q."/>
            <person name="Gargeya S."/>
            <person name="Fitzgerald M."/>
            <person name="Haas B."/>
            <person name="Abouelleil A."/>
            <person name="Allen A.W."/>
            <person name="Alvarado L."/>
            <person name="Arachchi H.M."/>
            <person name="Berlin A.M."/>
            <person name="Chapman S.B."/>
            <person name="Gainer-Dewar J."/>
            <person name="Goldberg J."/>
            <person name="Griggs A."/>
            <person name="Gujja S."/>
            <person name="Hansen M."/>
            <person name="Howarth C."/>
            <person name="Imamovic A."/>
            <person name="Ireland A."/>
            <person name="Larimer J."/>
            <person name="McCowan C."/>
            <person name="Murphy C."/>
            <person name="Pearson M."/>
            <person name="Poon T.W."/>
            <person name="Priest M."/>
            <person name="Roberts A."/>
            <person name="Saif S."/>
            <person name="Shea T."/>
            <person name="Sisk P."/>
            <person name="Sykes S."/>
            <person name="Wortman J."/>
            <person name="Nusbaum C."/>
            <person name="Birren B."/>
        </authorList>
    </citation>
    <scope>NUCLEOTIDE SEQUENCE [LARGE SCALE GENOMIC DNA]</scope>
    <source>
        <strain evidence="3">A-37</strain>
    </source>
</reference>
<evidence type="ECO:0000313" key="2">
    <source>
        <dbReference type="EnsemblMetazoa" id="ACUA003734-PA"/>
    </source>
</evidence>
<organism evidence="2 3">
    <name type="scientific">Anopheles culicifacies</name>
    <dbReference type="NCBI Taxonomy" id="139723"/>
    <lineage>
        <taxon>Eukaryota</taxon>
        <taxon>Metazoa</taxon>
        <taxon>Ecdysozoa</taxon>
        <taxon>Arthropoda</taxon>
        <taxon>Hexapoda</taxon>
        <taxon>Insecta</taxon>
        <taxon>Pterygota</taxon>
        <taxon>Neoptera</taxon>
        <taxon>Endopterygota</taxon>
        <taxon>Diptera</taxon>
        <taxon>Nematocera</taxon>
        <taxon>Culicoidea</taxon>
        <taxon>Culicidae</taxon>
        <taxon>Anophelinae</taxon>
        <taxon>Anopheles</taxon>
        <taxon>culicifacies species complex</taxon>
    </lineage>
</organism>
<sequence>MTREALEGHFLRPSDKSTLLRRSGDKIVQRATQHTTYKNCGTEQYGQCGIDRFISSLYRTRMFLEPDAQDERKEERYAQYVEIACRSQIHVLQRCQPERRDHTKHDAKDASDNRVRYHDEGRSELVQHTLQYHDQSGPLYNASTAYLRDTDCSNILTERVGSIAGTPQSGQYCAEALDSNASLIDSTVQAITPASIPNTPANETVGIPNWPGYGMRNHSASSSTRNRTSVRAGCPSGKTPVTVSTPHTVHMIAIPTPGNCTSDITWENSVNIAVVPTAIPHCLEAVSLACWKSVMPTSATVGTIVSGVTIRNTFPTSPLKPSTTCDSAATAIAPESSRIRTCQSSVRSDSVIAFITSTAGHFHCGRLRMASVGTRKEIVPPCTIGNRQPQVA</sequence>